<name>A0ABX2PN11_9RHOB</name>
<comment type="caution">
    <text evidence="7">The sequence shown here is derived from an EMBL/GenBank/DDBJ whole genome shotgun (WGS) entry which is preliminary data.</text>
</comment>
<evidence type="ECO:0000259" key="6">
    <source>
        <dbReference type="Pfam" id="PF01545"/>
    </source>
</evidence>
<keyword evidence="4 5" id="KW-0472">Membrane</keyword>
<dbReference type="Gene3D" id="1.20.1510.10">
    <property type="entry name" value="Cation efflux protein transmembrane domain"/>
    <property type="match status" value="1"/>
</dbReference>
<feature type="transmembrane region" description="Helical" evidence="5">
    <location>
        <begin position="164"/>
        <end position="185"/>
    </location>
</feature>
<dbReference type="Pfam" id="PF01545">
    <property type="entry name" value="Cation_efflux"/>
    <property type="match status" value="1"/>
</dbReference>
<protein>
    <submittedName>
        <fullName evidence="7">Cation transporter</fullName>
    </submittedName>
</protein>
<feature type="domain" description="Cation efflux protein transmembrane" evidence="6">
    <location>
        <begin position="17"/>
        <end position="218"/>
    </location>
</feature>
<dbReference type="InterPro" id="IPR027469">
    <property type="entry name" value="Cation_efflux_TMD_sf"/>
</dbReference>
<keyword evidence="3 5" id="KW-1133">Transmembrane helix</keyword>
<accession>A0ABX2PN11</accession>
<proteinExistence type="predicted"/>
<evidence type="ECO:0000313" key="7">
    <source>
        <dbReference type="EMBL" id="NVO55512.1"/>
    </source>
</evidence>
<dbReference type="SUPFAM" id="SSF161111">
    <property type="entry name" value="Cation efflux protein transmembrane domain-like"/>
    <property type="match status" value="1"/>
</dbReference>
<organism evidence="7 8">
    <name type="scientific">Ruegeria haliotis</name>
    <dbReference type="NCBI Taxonomy" id="2747601"/>
    <lineage>
        <taxon>Bacteria</taxon>
        <taxon>Pseudomonadati</taxon>
        <taxon>Pseudomonadota</taxon>
        <taxon>Alphaproteobacteria</taxon>
        <taxon>Rhodobacterales</taxon>
        <taxon>Roseobacteraceae</taxon>
        <taxon>Ruegeria</taxon>
    </lineage>
</organism>
<dbReference type="EMBL" id="JABXWT010000002">
    <property type="protein sequence ID" value="NVO55512.1"/>
    <property type="molecule type" value="Genomic_DNA"/>
</dbReference>
<keyword evidence="8" id="KW-1185">Reference proteome</keyword>
<evidence type="ECO:0000256" key="3">
    <source>
        <dbReference type="ARBA" id="ARBA00022989"/>
    </source>
</evidence>
<gene>
    <name evidence="7" type="ORF">HW561_06895</name>
</gene>
<sequence length="323" mass="35219">MTTPNPNRRKQLEGRSLIMAMWGNLFMAAAGIVAGVLSNSNAIMMDGLFSLIGFGSAFLGRRISFRLDAGPDKLRPFGYAADEAIFSTFRSLSLLGLVLFAITNAIKNIYSYLNGIMPEPLNFAPMFVYFALIGATCVLLWAFHHFTWRRTGRNSSILRLEAKAALFDGLITAAAGVGLAAIYLFRDGPLAPVAPVGDSIIVLVLCLLAIGSYVRDFWGGLGELASVSASPEHLASARRALRATISDDGGALRDMSVTKQGRAFLVTVYYDPRRPVTAAEMDALNLRMIRDARTALTEADVFLMITEHPRRWPDAINPNQDNP</sequence>
<feature type="transmembrane region" description="Helical" evidence="5">
    <location>
        <begin position="126"/>
        <end position="143"/>
    </location>
</feature>
<dbReference type="RefSeq" id="WP_176863031.1">
    <property type="nucleotide sequence ID" value="NZ_JABXWT010000002.1"/>
</dbReference>
<evidence type="ECO:0000256" key="1">
    <source>
        <dbReference type="ARBA" id="ARBA00004141"/>
    </source>
</evidence>
<feature type="transmembrane region" description="Helical" evidence="5">
    <location>
        <begin position="191"/>
        <end position="214"/>
    </location>
</feature>
<evidence type="ECO:0000313" key="8">
    <source>
        <dbReference type="Proteomes" id="UP000630805"/>
    </source>
</evidence>
<feature type="transmembrane region" description="Helical" evidence="5">
    <location>
        <begin position="43"/>
        <end position="63"/>
    </location>
</feature>
<keyword evidence="2 5" id="KW-0812">Transmembrane</keyword>
<feature type="transmembrane region" description="Helical" evidence="5">
    <location>
        <begin position="84"/>
        <end position="106"/>
    </location>
</feature>
<evidence type="ECO:0000256" key="2">
    <source>
        <dbReference type="ARBA" id="ARBA00022692"/>
    </source>
</evidence>
<dbReference type="InterPro" id="IPR058533">
    <property type="entry name" value="Cation_efflux_TM"/>
</dbReference>
<comment type="subcellular location">
    <subcellularLocation>
        <location evidence="1">Membrane</location>
        <topology evidence="1">Multi-pass membrane protein</topology>
    </subcellularLocation>
</comment>
<reference evidence="7 8" key="1">
    <citation type="submission" date="2020-06" db="EMBL/GenBank/DDBJ databases">
        <authorList>
            <person name="Cao W.R."/>
        </authorList>
    </citation>
    <scope>NUCLEOTIDE SEQUENCE [LARGE SCALE GENOMIC DNA]</scope>
    <source>
        <strain evidence="7 8">B1Z28</strain>
    </source>
</reference>
<evidence type="ECO:0000256" key="4">
    <source>
        <dbReference type="ARBA" id="ARBA00023136"/>
    </source>
</evidence>
<evidence type="ECO:0000256" key="5">
    <source>
        <dbReference type="SAM" id="Phobius"/>
    </source>
</evidence>
<feature type="transmembrane region" description="Helical" evidence="5">
    <location>
        <begin position="17"/>
        <end position="37"/>
    </location>
</feature>
<dbReference type="Proteomes" id="UP000630805">
    <property type="component" value="Unassembled WGS sequence"/>
</dbReference>